<dbReference type="Proteomes" id="UP000304864">
    <property type="component" value="Chromosome"/>
</dbReference>
<dbReference type="InterPro" id="IPR005338">
    <property type="entry name" value="Anhydro_N_Ac-Mur_kinase"/>
</dbReference>
<dbReference type="GO" id="GO:0016301">
    <property type="term" value="F:kinase activity"/>
    <property type="evidence" value="ECO:0007669"/>
    <property type="project" value="UniProtKB-KW"/>
</dbReference>
<keyword evidence="1 2" id="KW-0808">Transferase</keyword>
<protein>
    <recommendedName>
        <fullName evidence="1">Anhydro-N-acetylmuramic acid kinase</fullName>
        <ecNumber evidence="1">2.7.1.170</ecNumber>
    </recommendedName>
    <alternativeName>
        <fullName evidence="1">AnhMurNAc kinase</fullName>
    </alternativeName>
</protein>
<dbReference type="Pfam" id="PF03702">
    <property type="entry name" value="AnmK"/>
    <property type="match status" value="1"/>
</dbReference>
<dbReference type="EMBL" id="CP040602">
    <property type="protein sequence ID" value="QCU89474.1"/>
    <property type="molecule type" value="Genomic_DNA"/>
</dbReference>
<comment type="function">
    <text evidence="1">Catalyzes the specific phosphorylation of 1,6-anhydro-N-acetylmuramic acid (anhMurNAc) with the simultaneous cleavage of the 1,6-anhydro ring, generating MurNAc-6-P. Is required for the utilization of anhMurNAc either imported from the medium or derived from its own cell wall murein, and thus plays a role in cell wall recycling.</text>
</comment>
<keyword evidence="1" id="KW-0119">Carbohydrate metabolism</keyword>
<keyword evidence="1" id="KW-0067">ATP-binding</keyword>
<reference evidence="2 3" key="1">
    <citation type="submission" date="2019-05" db="EMBL/GenBank/DDBJ databases">
        <title>Thiomicrorhabdus sediminis sp. nov, a novel sulfur-oxidizing bacterium isolated from coastal sediment.</title>
        <authorList>
            <person name="Liu X."/>
        </authorList>
    </citation>
    <scope>NUCLEOTIDE SEQUENCE [LARGE SCALE GENOMIC DNA]</scope>
    <source>
        <strain evidence="2 3">G1</strain>
    </source>
</reference>
<feature type="binding site" evidence="1">
    <location>
        <begin position="15"/>
        <end position="22"/>
    </location>
    <ligand>
        <name>ATP</name>
        <dbReference type="ChEBI" id="CHEBI:30616"/>
    </ligand>
</feature>
<dbReference type="GO" id="GO:0097175">
    <property type="term" value="P:1,6-anhydro-N-acetyl-beta-muramic acid catabolic process"/>
    <property type="evidence" value="ECO:0007669"/>
    <property type="project" value="UniProtKB-UniRule"/>
</dbReference>
<sequence length="372" mass="40511">MANPDSKLFIGLMSGTSADGIDSALVHIDDAHIELIEFATYPLSTALKDQLLKLNQNCEISLETLCQLQYSVANEFAAATQTLLKQNRLDKSDICAIGSHGQTIYHAPHIPMTLQIGHPAIIAKQTGIQVAGDFRVDDMALGGQGAPFAPAFHQALFSQMHDTFVVNIGGIANISFLPGMNNHQPIIGWDCGPGNCLMDELSQREFAQSYDADGAIAQQGRVNSALLTLCLADSYFAQNYPKSTGRDLFNWQWLQHKLDQLDRISNLDIMATLAELTAKTISQDIERLPSDRTGNIIISGGGAYNPYLMARLQQFLPSFKVISSDQLDIAADAIEAMMCAWLAQQRIELQSVPLASVTGAQRNAVLGGLWHP</sequence>
<proteinExistence type="inferred from homology"/>
<keyword evidence="1 2" id="KW-0418">Kinase</keyword>
<dbReference type="OrthoDB" id="9763949at2"/>
<dbReference type="PANTHER" id="PTHR30605:SF0">
    <property type="entry name" value="ANHYDRO-N-ACETYLMURAMIC ACID KINASE"/>
    <property type="match status" value="1"/>
</dbReference>
<evidence type="ECO:0000313" key="3">
    <source>
        <dbReference type="Proteomes" id="UP000304864"/>
    </source>
</evidence>
<keyword evidence="1" id="KW-0547">Nucleotide-binding</keyword>
<dbReference type="NCBIfam" id="NF007148">
    <property type="entry name" value="PRK09585.3-2"/>
    <property type="match status" value="1"/>
</dbReference>
<dbReference type="AlphaFoldDB" id="A0A4P9K3J0"/>
<comment type="similarity">
    <text evidence="1">Belongs to the anhydro-N-acetylmuramic acid kinase family.</text>
</comment>
<dbReference type="GO" id="GO:0009254">
    <property type="term" value="P:peptidoglycan turnover"/>
    <property type="evidence" value="ECO:0007669"/>
    <property type="project" value="UniProtKB-UniRule"/>
</dbReference>
<keyword evidence="3" id="KW-1185">Reference proteome</keyword>
<dbReference type="NCBIfam" id="NF007139">
    <property type="entry name" value="PRK09585.1-3"/>
    <property type="match status" value="1"/>
</dbReference>
<dbReference type="SUPFAM" id="SSF53067">
    <property type="entry name" value="Actin-like ATPase domain"/>
    <property type="match status" value="1"/>
</dbReference>
<comment type="pathway">
    <text evidence="1">Cell wall biogenesis; peptidoglycan recycling.</text>
</comment>
<name>A0A4P9K3J0_9GAMM</name>
<organism evidence="2 3">
    <name type="scientific">Thiomicrorhabdus sediminis</name>
    <dbReference type="NCBI Taxonomy" id="2580412"/>
    <lineage>
        <taxon>Bacteria</taxon>
        <taxon>Pseudomonadati</taxon>
        <taxon>Pseudomonadota</taxon>
        <taxon>Gammaproteobacteria</taxon>
        <taxon>Thiotrichales</taxon>
        <taxon>Piscirickettsiaceae</taxon>
        <taxon>Thiomicrorhabdus</taxon>
    </lineage>
</organism>
<dbReference type="EC" id="2.7.1.170" evidence="1"/>
<dbReference type="InterPro" id="IPR043129">
    <property type="entry name" value="ATPase_NBD"/>
</dbReference>
<evidence type="ECO:0000256" key="1">
    <source>
        <dbReference type="HAMAP-Rule" id="MF_01270"/>
    </source>
</evidence>
<dbReference type="CDD" id="cd24050">
    <property type="entry name" value="ASKHA_NBD_ANMK"/>
    <property type="match status" value="1"/>
</dbReference>
<dbReference type="PANTHER" id="PTHR30605">
    <property type="entry name" value="ANHYDRO-N-ACETYLMURAMIC ACID KINASE"/>
    <property type="match status" value="1"/>
</dbReference>
<comment type="pathway">
    <text evidence="1">Amino-sugar metabolism; 1,6-anhydro-N-acetylmuramate degradation.</text>
</comment>
<evidence type="ECO:0000313" key="2">
    <source>
        <dbReference type="EMBL" id="QCU89474.1"/>
    </source>
</evidence>
<dbReference type="GO" id="GO:0006040">
    <property type="term" value="P:amino sugar metabolic process"/>
    <property type="evidence" value="ECO:0007669"/>
    <property type="project" value="InterPro"/>
</dbReference>
<dbReference type="UniPathway" id="UPA00343"/>
<accession>A0A4P9K3J0</accession>
<dbReference type="KEGG" id="thig:FE785_01900"/>
<dbReference type="HAMAP" id="MF_01270">
    <property type="entry name" value="AnhMurNAc_kinase"/>
    <property type="match status" value="1"/>
</dbReference>
<gene>
    <name evidence="1" type="primary">anmK</name>
    <name evidence="2" type="ORF">FE785_01900</name>
</gene>
<dbReference type="RefSeq" id="WP_138563865.1">
    <property type="nucleotide sequence ID" value="NZ_CP040602.1"/>
</dbReference>
<dbReference type="GO" id="GO:0005524">
    <property type="term" value="F:ATP binding"/>
    <property type="evidence" value="ECO:0007669"/>
    <property type="project" value="UniProtKB-UniRule"/>
</dbReference>
<dbReference type="Gene3D" id="3.30.420.40">
    <property type="match status" value="2"/>
</dbReference>
<dbReference type="UniPathway" id="UPA00544"/>
<comment type="catalytic activity">
    <reaction evidence="1">
        <text>1,6-anhydro-N-acetyl-beta-muramate + ATP + H2O = N-acetyl-D-muramate 6-phosphate + ADP + H(+)</text>
        <dbReference type="Rhea" id="RHEA:24952"/>
        <dbReference type="ChEBI" id="CHEBI:15377"/>
        <dbReference type="ChEBI" id="CHEBI:15378"/>
        <dbReference type="ChEBI" id="CHEBI:30616"/>
        <dbReference type="ChEBI" id="CHEBI:58690"/>
        <dbReference type="ChEBI" id="CHEBI:58722"/>
        <dbReference type="ChEBI" id="CHEBI:456216"/>
        <dbReference type="EC" id="2.7.1.170"/>
    </reaction>
</comment>
<dbReference type="GO" id="GO:0016773">
    <property type="term" value="F:phosphotransferase activity, alcohol group as acceptor"/>
    <property type="evidence" value="ECO:0007669"/>
    <property type="project" value="UniProtKB-UniRule"/>
</dbReference>